<dbReference type="PROSITE" id="PS51471">
    <property type="entry name" value="FE2OG_OXY"/>
    <property type="match status" value="1"/>
</dbReference>
<keyword evidence="5" id="KW-1185">Reference proteome</keyword>
<evidence type="ECO:0000256" key="2">
    <source>
        <dbReference type="SAM" id="MobiDB-lite"/>
    </source>
</evidence>
<dbReference type="InterPro" id="IPR018655">
    <property type="entry name" value="DUF2086"/>
</dbReference>
<accession>A0A7W2FAP2</accession>
<organism evidence="4 5">
    <name type="scientific">Rugamonas apoptosis</name>
    <dbReference type="NCBI Taxonomy" id="2758570"/>
    <lineage>
        <taxon>Bacteria</taxon>
        <taxon>Pseudomonadati</taxon>
        <taxon>Pseudomonadota</taxon>
        <taxon>Betaproteobacteria</taxon>
        <taxon>Burkholderiales</taxon>
        <taxon>Oxalobacteraceae</taxon>
        <taxon>Telluria group</taxon>
        <taxon>Rugamonas</taxon>
    </lineage>
</organism>
<name>A0A7W2FAP2_9BURK</name>
<evidence type="ECO:0000313" key="5">
    <source>
        <dbReference type="Proteomes" id="UP000573499"/>
    </source>
</evidence>
<comment type="caution">
    <text evidence="4">The sequence shown here is derived from an EMBL/GenBank/DDBJ whole genome shotgun (WGS) entry which is preliminary data.</text>
</comment>
<dbReference type="Proteomes" id="UP000573499">
    <property type="component" value="Unassembled WGS sequence"/>
</dbReference>
<keyword evidence="1" id="KW-0479">Metal-binding</keyword>
<sequence length="314" mass="33253">MKNGELDFGAGAPPRQPRKTAPGLAVPPAGASGTADGARVGAGAGAGAGGIVGVDAAADAGAAEQAARQAAARRAIGAAVGIATHVAGLDWQAIAEELDMNGYAVVPGMLTADECAAMAVQYDHGDLFRSRIVMAQHGFGSGEYQYFRYPLPSTVAALRQALYGPLAAIANRWHELLAMDARFPADHAEFLARCHAAGQQRPTPLLLRYRPGDYNCLHQDLYGEHVFPLQAAVLLSQPGVDFEGGEFVLTEQRPRQQSRVEVVPLARGDMVIFPVFQRPAQGVRGVYRAGMRHGVSRLRSGSRHTLGLIFHDAT</sequence>
<dbReference type="Pfam" id="PF09859">
    <property type="entry name" value="Oxygenase-NA"/>
    <property type="match status" value="1"/>
</dbReference>
<proteinExistence type="inferred from homology"/>
<dbReference type="AlphaFoldDB" id="A0A7W2FAP2"/>
<feature type="domain" description="Fe2OG dioxygenase" evidence="3">
    <location>
        <begin position="200"/>
        <end position="313"/>
    </location>
</feature>
<feature type="region of interest" description="Disordered" evidence="2">
    <location>
        <begin position="1"/>
        <end position="36"/>
    </location>
</feature>
<comment type="similarity">
    <text evidence="1">Belongs to the iron/ascorbate-dependent oxidoreductase family.</text>
</comment>
<evidence type="ECO:0000313" key="4">
    <source>
        <dbReference type="EMBL" id="MBA5688252.1"/>
    </source>
</evidence>
<evidence type="ECO:0000259" key="3">
    <source>
        <dbReference type="PROSITE" id="PS51471"/>
    </source>
</evidence>
<dbReference type="EMBL" id="JACEZU010000006">
    <property type="protein sequence ID" value="MBA5688252.1"/>
    <property type="molecule type" value="Genomic_DNA"/>
</dbReference>
<dbReference type="InterPro" id="IPR005123">
    <property type="entry name" value="Oxoglu/Fe-dep_dioxygenase_dom"/>
</dbReference>
<reference evidence="4 5" key="1">
    <citation type="submission" date="2020-07" db="EMBL/GenBank/DDBJ databases">
        <title>Novel species isolated from subtropical streams in China.</title>
        <authorList>
            <person name="Lu H."/>
        </authorList>
    </citation>
    <scope>NUCLEOTIDE SEQUENCE [LARGE SCALE GENOMIC DNA]</scope>
    <source>
        <strain evidence="4 5">LX47W</strain>
    </source>
</reference>
<gene>
    <name evidence="4" type="ORF">H3H39_14480</name>
</gene>
<dbReference type="Gene3D" id="2.60.120.620">
    <property type="entry name" value="q2cbj1_9rhob like domain"/>
    <property type="match status" value="1"/>
</dbReference>
<keyword evidence="1" id="KW-0560">Oxidoreductase</keyword>
<keyword evidence="1" id="KW-0408">Iron</keyword>
<evidence type="ECO:0000256" key="1">
    <source>
        <dbReference type="RuleBase" id="RU003682"/>
    </source>
</evidence>
<dbReference type="GO" id="GO:0016491">
    <property type="term" value="F:oxidoreductase activity"/>
    <property type="evidence" value="ECO:0007669"/>
    <property type="project" value="UniProtKB-KW"/>
</dbReference>
<dbReference type="GO" id="GO:0046872">
    <property type="term" value="F:metal ion binding"/>
    <property type="evidence" value="ECO:0007669"/>
    <property type="project" value="UniProtKB-KW"/>
</dbReference>
<protein>
    <submittedName>
        <fullName evidence="4">2OG-Fe(II) oxygenase</fullName>
    </submittedName>
</protein>